<dbReference type="Pfam" id="PF06883">
    <property type="entry name" value="RNA_pol_Rpa2_4"/>
    <property type="match status" value="1"/>
</dbReference>
<dbReference type="CDD" id="cd00653">
    <property type="entry name" value="RNA_pol_B_RPB2"/>
    <property type="match status" value="1"/>
</dbReference>
<dbReference type="InterPro" id="IPR015712">
    <property type="entry name" value="DNA-dir_RNA_pol_su2"/>
</dbReference>
<feature type="domain" description="RNA polymerase Rpb2" evidence="12">
    <location>
        <begin position="1129"/>
        <end position="1227"/>
    </location>
</feature>
<keyword evidence="6 9" id="KW-0804">Transcription</keyword>
<evidence type="ECO:0000256" key="7">
    <source>
        <dbReference type="ARBA" id="ARBA00023242"/>
    </source>
</evidence>
<dbReference type="Pfam" id="PF04563">
    <property type="entry name" value="RNA_pol_Rpb2_1"/>
    <property type="match status" value="1"/>
</dbReference>
<organism evidence="17 18">
    <name type="scientific">Galdieria partita</name>
    <dbReference type="NCBI Taxonomy" id="83374"/>
    <lineage>
        <taxon>Eukaryota</taxon>
        <taxon>Rhodophyta</taxon>
        <taxon>Bangiophyceae</taxon>
        <taxon>Galdieriales</taxon>
        <taxon>Galdieriaceae</taxon>
        <taxon>Galdieria</taxon>
    </lineage>
</organism>
<comment type="catalytic activity">
    <reaction evidence="9">
        <text>RNA(n) + a ribonucleoside 5'-triphosphate = RNA(n+1) + diphosphate</text>
        <dbReference type="Rhea" id="RHEA:21248"/>
        <dbReference type="Rhea" id="RHEA-COMP:14527"/>
        <dbReference type="Rhea" id="RHEA-COMP:17342"/>
        <dbReference type="ChEBI" id="CHEBI:33019"/>
        <dbReference type="ChEBI" id="CHEBI:61557"/>
        <dbReference type="ChEBI" id="CHEBI:140395"/>
        <dbReference type="EC" id="2.7.7.6"/>
    </reaction>
</comment>
<dbReference type="GO" id="GO:0003899">
    <property type="term" value="F:DNA-directed RNA polymerase activity"/>
    <property type="evidence" value="ECO:0007669"/>
    <property type="project" value="UniProtKB-EC"/>
</dbReference>
<dbReference type="Pfam" id="PF04560">
    <property type="entry name" value="RNA_pol_Rpb2_7"/>
    <property type="match status" value="1"/>
</dbReference>
<evidence type="ECO:0000259" key="13">
    <source>
        <dbReference type="Pfam" id="PF04561"/>
    </source>
</evidence>
<dbReference type="InterPro" id="IPR007641">
    <property type="entry name" value="RNA_pol_Rpb2_7"/>
</dbReference>
<dbReference type="InterPro" id="IPR037033">
    <property type="entry name" value="DNA-dir_RNAP_su2_hyb_sf"/>
</dbReference>
<dbReference type="Gene3D" id="2.40.50.150">
    <property type="match status" value="1"/>
</dbReference>
<feature type="domain" description="DNA-directed RNA polymerase I subunit RPA2" evidence="16">
    <location>
        <begin position="641"/>
        <end position="701"/>
    </location>
</feature>
<evidence type="ECO:0000256" key="5">
    <source>
        <dbReference type="ARBA" id="ARBA00022695"/>
    </source>
</evidence>
<proteinExistence type="inferred from homology"/>
<evidence type="ECO:0000256" key="9">
    <source>
        <dbReference type="RuleBase" id="RU363031"/>
    </source>
</evidence>
<comment type="caution">
    <text evidence="17">The sequence shown here is derived from an EMBL/GenBank/DDBJ whole genome shotgun (WGS) entry which is preliminary data.</text>
</comment>
<dbReference type="Gene3D" id="3.90.1110.10">
    <property type="entry name" value="RNA polymerase Rpb2, domain 2"/>
    <property type="match status" value="1"/>
</dbReference>
<feature type="compositionally biased region" description="Polar residues" evidence="10">
    <location>
        <begin position="67"/>
        <end position="77"/>
    </location>
</feature>
<evidence type="ECO:0000256" key="10">
    <source>
        <dbReference type="SAM" id="MobiDB-lite"/>
    </source>
</evidence>
<name>A0A9C7UPM1_9RHOD</name>
<feature type="region of interest" description="Disordered" evidence="10">
    <location>
        <begin position="52"/>
        <end position="96"/>
    </location>
</feature>
<gene>
    <name evidence="17" type="ORF">GpartN1_g2451.t1</name>
</gene>
<dbReference type="EC" id="2.7.7.6" evidence="9"/>
<dbReference type="GO" id="GO:0006351">
    <property type="term" value="P:DNA-templated transcription"/>
    <property type="evidence" value="ECO:0007669"/>
    <property type="project" value="InterPro"/>
</dbReference>
<dbReference type="InterPro" id="IPR007644">
    <property type="entry name" value="RNA_pol_bsu_protrusion"/>
</dbReference>
<dbReference type="Pfam" id="PF04565">
    <property type="entry name" value="RNA_pol_Rpb2_3"/>
    <property type="match status" value="1"/>
</dbReference>
<dbReference type="GO" id="GO:0003677">
    <property type="term" value="F:DNA binding"/>
    <property type="evidence" value="ECO:0007669"/>
    <property type="project" value="InterPro"/>
</dbReference>
<evidence type="ECO:0000256" key="4">
    <source>
        <dbReference type="ARBA" id="ARBA00022679"/>
    </source>
</evidence>
<keyword evidence="4 9" id="KW-0808">Transferase</keyword>
<dbReference type="FunFam" id="2.40.270.10:FF:000011">
    <property type="entry name" value="DNA-directed RNA polymerase subunit beta"/>
    <property type="match status" value="1"/>
</dbReference>
<dbReference type="Pfam" id="PF00562">
    <property type="entry name" value="RNA_pol_Rpb2_6"/>
    <property type="match status" value="1"/>
</dbReference>
<dbReference type="EMBL" id="BQMJ01000017">
    <property type="protein sequence ID" value="GJQ10660.1"/>
    <property type="molecule type" value="Genomic_DNA"/>
</dbReference>
<dbReference type="Gene3D" id="3.90.1100.10">
    <property type="match status" value="2"/>
</dbReference>
<dbReference type="InterPro" id="IPR007121">
    <property type="entry name" value="RNA_pol_bsu_CS"/>
</dbReference>
<feature type="domain" description="RNA polymerase Rpb2" evidence="13">
    <location>
        <begin position="249"/>
        <end position="445"/>
    </location>
</feature>
<keyword evidence="5 9" id="KW-0548">Nucleotidyltransferase</keyword>
<sequence length="1233" mass="139805">MSFGRSKNLLSSKEYKLLELVRPHVESFDYFLSKGLLYMVKEIQPLRFVLSTEDQETKESDSKNTTRKVSFSQQLERTCSDTRLESQNSDNSKASGNFEVNQKHLDFEKPSKDVQDSFHTPSSLVEPIPASKLHVEIDIINIEIRKPSQYPRARRSAQDKLLPRHCRENHTSYKAPLFLTFCCKIDGKVCHQLVRLVGEIPVMVRSTACHLKGMDCEELRKVGEEEFETGGYFICNGVEKVLRMIIVPRRNHIMAIKRESNSNRGPLFSPFSCYIRCVRPDQTSKTFHLHYLTSGAIQARISISKQEYMIPVLLLFKALVPEMADRTVYEMIMQGNEKDIYLRDRVIAMLMDGVSKYEGVAGSELAYLGRTFRVALTVFDDQVTDEQVGRQFLKQFVLIHLSGDKYSNDDNIAKVEMLALMIRKLIALARGSICPDSPDSLAHQEMLVPGHLYMMYLKEKIEDYLLGIRSVILKDFNMKKAIHLEEGPYFATCLQRCPVDIGRRMEHFIATGQLQTRTGLDLMQTVGYSVVAERISYYRYISHFRCVHRGQFFSELKTTSVRKLLPEAWGFLCPVHTPDGAPCGLLNHLAHPVIVSQSEEIATEPLLAWLVEHGLTLSNKYSSLETSNEWEYPVVVDGKLLGYVSMDVMVNISQQLRILKAHDEMKMLPNTVEIVAVVRQTWNDQNFPGLFIFTGPARLLRPVSLLLSKSPKQEYIGTLEQAFLRIANPKVVPLDWKSNKKNESIFVPATHEEIDCLNFLSLVASLTPFSDMNQSPRNMYQCQMSKQSLGTPYHLFERRSDSKMYRLVTPQAPIVRNFPTQNSFQMDHFPNGFNAVVAVLSYTGYDMEDAMVINKASLERGLAHGTMYSTQIIDLDQMRGTKSKYIGGGSQHETIGEDGLPEVGVRVFKGDPLYCIADETVYSLASGTSEKVYFHKQADPAIVDQVRLIPTSSKASAEGIRRASIKLRYPRIPVIGDKFASRHGQKGVLSALWPSEDMPFTENGIVPDIIFNPNGFPSRMTIGMMMESICGKAGALHGMFQDSTPFRFDEENTAVDYFGEQLQKAGFNFYGNEVMYSGYTGEPFQVDIFIGVIHYQRLRHMVSDKFQVRSTGPINPLTRQPVKGRKVGGAIRFGEMERDALLAHGAAYLLHDRLQLCSDLHTVYACEVCGSIISLQNVIYSSHNLRSHRIICRYCGEEKGRPKKILLPYVFKYLATELAAVNIQTRLGLQCET</sequence>
<dbReference type="AlphaFoldDB" id="A0A9C7UPM1"/>
<evidence type="ECO:0000313" key="18">
    <source>
        <dbReference type="Proteomes" id="UP001061958"/>
    </source>
</evidence>
<evidence type="ECO:0000259" key="15">
    <source>
        <dbReference type="Pfam" id="PF04565"/>
    </source>
</evidence>
<dbReference type="SUPFAM" id="SSF64484">
    <property type="entry name" value="beta and beta-prime subunits of DNA dependent RNA-polymerase"/>
    <property type="match status" value="1"/>
</dbReference>
<dbReference type="InterPro" id="IPR007645">
    <property type="entry name" value="RNA_pol_Rpb2_3"/>
</dbReference>
<evidence type="ECO:0000259" key="16">
    <source>
        <dbReference type="Pfam" id="PF06883"/>
    </source>
</evidence>
<dbReference type="Proteomes" id="UP001061958">
    <property type="component" value="Unassembled WGS sequence"/>
</dbReference>
<evidence type="ECO:0000259" key="11">
    <source>
        <dbReference type="Pfam" id="PF00562"/>
    </source>
</evidence>
<feature type="compositionally biased region" description="Polar residues" evidence="10">
    <location>
        <begin position="85"/>
        <end position="96"/>
    </location>
</feature>
<dbReference type="InterPro" id="IPR009674">
    <property type="entry name" value="Rpa2_dom_4"/>
</dbReference>
<reference evidence="17" key="2">
    <citation type="submission" date="2022-01" db="EMBL/GenBank/DDBJ databases">
        <authorList>
            <person name="Hirooka S."/>
            <person name="Miyagishima S.Y."/>
        </authorList>
    </citation>
    <scope>NUCLEOTIDE SEQUENCE</scope>
    <source>
        <strain evidence="17">NBRC 102759</strain>
    </source>
</reference>
<comment type="function">
    <text evidence="9">DNA-dependent RNA polymerase catalyzes the transcription of DNA into RNA using the four ribonucleoside triphosphates as substrates.</text>
</comment>
<protein>
    <recommendedName>
        <fullName evidence="9">DNA-directed RNA polymerase subunit beta</fullName>
        <ecNumber evidence="9">2.7.7.6</ecNumber>
    </recommendedName>
</protein>
<evidence type="ECO:0000259" key="14">
    <source>
        <dbReference type="Pfam" id="PF04563"/>
    </source>
</evidence>
<dbReference type="Pfam" id="PF04561">
    <property type="entry name" value="RNA_pol_Rpb2_2"/>
    <property type="match status" value="1"/>
</dbReference>
<keyword evidence="7" id="KW-0539">Nucleus</keyword>
<feature type="compositionally biased region" description="Basic and acidic residues" evidence="10">
    <location>
        <begin position="55"/>
        <end position="64"/>
    </location>
</feature>
<dbReference type="GO" id="GO:0005634">
    <property type="term" value="C:nucleus"/>
    <property type="evidence" value="ECO:0007669"/>
    <property type="project" value="UniProtKB-SubCell"/>
</dbReference>
<feature type="domain" description="RNA polymerase Rpb2" evidence="15">
    <location>
        <begin position="530"/>
        <end position="591"/>
    </location>
</feature>
<dbReference type="InterPro" id="IPR007642">
    <property type="entry name" value="RNA_pol_Rpb2_2"/>
</dbReference>
<feature type="domain" description="DNA-directed RNA polymerase subunit 2 hybrid-binding" evidence="11">
    <location>
        <begin position="763"/>
        <end position="1126"/>
    </location>
</feature>
<dbReference type="InterPro" id="IPR014724">
    <property type="entry name" value="RNA_pol_RPB2_OB-fold"/>
</dbReference>
<evidence type="ECO:0000256" key="3">
    <source>
        <dbReference type="ARBA" id="ARBA00022478"/>
    </source>
</evidence>
<dbReference type="GO" id="GO:0000428">
    <property type="term" value="C:DNA-directed RNA polymerase complex"/>
    <property type="evidence" value="ECO:0007669"/>
    <property type="project" value="UniProtKB-KW"/>
</dbReference>
<accession>A0A9C7UPM1</accession>
<dbReference type="Gene3D" id="3.90.1800.10">
    <property type="entry name" value="RNA polymerase alpha subunit dimerisation domain"/>
    <property type="match status" value="1"/>
</dbReference>
<dbReference type="PROSITE" id="PS01166">
    <property type="entry name" value="RNA_POL_BETA"/>
    <property type="match status" value="1"/>
</dbReference>
<keyword evidence="18" id="KW-1185">Reference proteome</keyword>
<dbReference type="Gene3D" id="2.40.270.10">
    <property type="entry name" value="DNA-directed RNA polymerase, subunit 2, domain 6"/>
    <property type="match status" value="1"/>
</dbReference>
<dbReference type="InterPro" id="IPR007120">
    <property type="entry name" value="DNA-dir_RNAP_su2_dom"/>
</dbReference>
<feature type="domain" description="RNA polymerase beta subunit protrusion" evidence="14">
    <location>
        <begin position="102"/>
        <end position="482"/>
    </location>
</feature>
<evidence type="ECO:0000259" key="12">
    <source>
        <dbReference type="Pfam" id="PF04560"/>
    </source>
</evidence>
<keyword evidence="3 9" id="KW-0240">DNA-directed RNA polymerase</keyword>
<evidence type="ECO:0000256" key="1">
    <source>
        <dbReference type="ARBA" id="ARBA00004123"/>
    </source>
</evidence>
<dbReference type="GO" id="GO:0032549">
    <property type="term" value="F:ribonucleoside binding"/>
    <property type="evidence" value="ECO:0007669"/>
    <property type="project" value="InterPro"/>
</dbReference>
<reference evidence="17" key="1">
    <citation type="journal article" date="2022" name="Proc. Natl. Acad. Sci. U.S.A.">
        <title>Life cycle and functional genomics of the unicellular red alga Galdieria for elucidating algal and plant evolution and industrial use.</title>
        <authorList>
            <person name="Hirooka S."/>
            <person name="Itabashi T."/>
            <person name="Ichinose T.M."/>
            <person name="Onuma R."/>
            <person name="Fujiwara T."/>
            <person name="Yamashita S."/>
            <person name="Jong L.W."/>
            <person name="Tomita R."/>
            <person name="Iwane A.H."/>
            <person name="Miyagishima S.Y."/>
        </authorList>
    </citation>
    <scope>NUCLEOTIDE SEQUENCE</scope>
    <source>
        <strain evidence="17">NBRC 102759</strain>
    </source>
</reference>
<dbReference type="OrthoDB" id="10248617at2759"/>
<evidence type="ECO:0000313" key="17">
    <source>
        <dbReference type="EMBL" id="GJQ10660.1"/>
    </source>
</evidence>
<comment type="subcellular location">
    <subcellularLocation>
        <location evidence="1">Nucleus</location>
    </subcellularLocation>
</comment>
<comment type="similarity">
    <text evidence="2 8">Belongs to the RNA polymerase beta chain family.</text>
</comment>
<dbReference type="PANTHER" id="PTHR20856">
    <property type="entry name" value="DNA-DIRECTED RNA POLYMERASE I SUBUNIT 2"/>
    <property type="match status" value="1"/>
</dbReference>
<evidence type="ECO:0000256" key="6">
    <source>
        <dbReference type="ARBA" id="ARBA00023163"/>
    </source>
</evidence>
<evidence type="ECO:0000256" key="8">
    <source>
        <dbReference type="RuleBase" id="RU000434"/>
    </source>
</evidence>
<evidence type="ECO:0000256" key="2">
    <source>
        <dbReference type="ARBA" id="ARBA00006835"/>
    </source>
</evidence>
<dbReference type="InterPro" id="IPR037034">
    <property type="entry name" value="RNA_pol_Rpb2_2_sf"/>
</dbReference>